<proteinExistence type="predicted"/>
<dbReference type="Pfam" id="PF01872">
    <property type="entry name" value="RibD_C"/>
    <property type="match status" value="1"/>
</dbReference>
<evidence type="ECO:0000313" key="2">
    <source>
        <dbReference type="EMBL" id="AUW43485.1"/>
    </source>
</evidence>
<dbReference type="Gene3D" id="3.40.430.10">
    <property type="entry name" value="Dihydrofolate Reductase, subunit A"/>
    <property type="match status" value="1"/>
</dbReference>
<dbReference type="InterPro" id="IPR002734">
    <property type="entry name" value="RibDG_C"/>
</dbReference>
<evidence type="ECO:0000259" key="1">
    <source>
        <dbReference type="Pfam" id="PF01872"/>
    </source>
</evidence>
<dbReference type="PANTHER" id="PTHR38011">
    <property type="entry name" value="DIHYDROFOLATE REDUCTASE FAMILY PROTEIN (AFU_ORTHOLOGUE AFUA_8G06820)"/>
    <property type="match status" value="1"/>
</dbReference>
<feature type="domain" description="Bacterial bifunctional deaminase-reductase C-terminal" evidence="1">
    <location>
        <begin position="2"/>
        <end position="185"/>
    </location>
</feature>
<protein>
    <submittedName>
        <fullName evidence="2">Riboflavin biosynthesis protein RibD</fullName>
    </submittedName>
</protein>
<accession>A0A2K9Z5G5</accession>
<gene>
    <name evidence="2" type="ORF">CUJ84_Chr003144</name>
</gene>
<dbReference type="InterPro" id="IPR050765">
    <property type="entry name" value="Riboflavin_Biosynth_HTPR"/>
</dbReference>
<dbReference type="PANTHER" id="PTHR38011:SF2">
    <property type="entry name" value="BIFUNCTIONAL DEAMINASE-REDUCTASE DOMAIN PROTEIN"/>
    <property type="match status" value="1"/>
</dbReference>
<evidence type="ECO:0000313" key="3">
    <source>
        <dbReference type="Proteomes" id="UP000238523"/>
    </source>
</evidence>
<dbReference type="InterPro" id="IPR024072">
    <property type="entry name" value="DHFR-like_dom_sf"/>
</dbReference>
<organism evidence="2 3">
    <name type="scientific">Rhizobium leguminosarum</name>
    <dbReference type="NCBI Taxonomy" id="384"/>
    <lineage>
        <taxon>Bacteria</taxon>
        <taxon>Pseudomonadati</taxon>
        <taxon>Pseudomonadota</taxon>
        <taxon>Alphaproteobacteria</taxon>
        <taxon>Hyphomicrobiales</taxon>
        <taxon>Rhizobiaceae</taxon>
        <taxon>Rhizobium/Agrobacterium group</taxon>
        <taxon>Rhizobium</taxon>
    </lineage>
</organism>
<dbReference type="GO" id="GO:0009231">
    <property type="term" value="P:riboflavin biosynthetic process"/>
    <property type="evidence" value="ECO:0007669"/>
    <property type="project" value="InterPro"/>
</dbReference>
<dbReference type="AlphaFoldDB" id="A0A2K9Z5G5"/>
<sequence>MRKLVAAAFVSLDGVMQAPGGPREDPTGGFTQGGWTVNYWDEPMGQFMGGIFTDPFELLLGRKTYEIFAAHWPFVGKDDPIGKVFNAVTKYVATTSTRPFTWANSVALRGDAAAEIARLKQQDGPVLLTQGSSGLLQTLLAHDLIDELRLLTFPLVLGPGKRVFGQGAKPEALKLTATTVSTTGVIMSVYERAGAIKTGSFELAQPSEAEIARRERMKREG</sequence>
<dbReference type="GO" id="GO:0008703">
    <property type="term" value="F:5-amino-6-(5-phosphoribosylamino)uracil reductase activity"/>
    <property type="evidence" value="ECO:0007669"/>
    <property type="project" value="InterPro"/>
</dbReference>
<dbReference type="RefSeq" id="WP_105006754.1">
    <property type="nucleotide sequence ID" value="NZ_CP025012.1"/>
</dbReference>
<reference evidence="2 3" key="1">
    <citation type="submission" date="2017-11" db="EMBL/GenBank/DDBJ databases">
        <title>Complete genome of Rhizobium leguminosarum Norway, an ineffective micro-symbiont.</title>
        <authorList>
            <person name="Hoffrichter A."/>
            <person name="Liang J."/>
            <person name="Brachmann A."/>
            <person name="Marin M."/>
        </authorList>
    </citation>
    <scope>NUCLEOTIDE SEQUENCE [LARGE SCALE GENOMIC DNA]</scope>
    <source>
        <strain evidence="2 3">Norway</strain>
    </source>
</reference>
<dbReference type="EMBL" id="CP025012">
    <property type="protein sequence ID" value="AUW43485.1"/>
    <property type="molecule type" value="Genomic_DNA"/>
</dbReference>
<name>A0A2K9Z5G5_RHILE</name>
<dbReference type="SUPFAM" id="SSF53597">
    <property type="entry name" value="Dihydrofolate reductase-like"/>
    <property type="match status" value="1"/>
</dbReference>
<dbReference type="Proteomes" id="UP000238523">
    <property type="component" value="Chromosome"/>
</dbReference>